<sequence length="73" mass="8107">SSILKQFTGGLVVRWETTGEYPLSYVFFFAHGGVHVTCTMLGTYLESRRKSTLEHRMSIACLSQETVGFGSLS</sequence>
<reference evidence="2 3" key="1">
    <citation type="journal article" date="2012" name="PLoS Pathog.">
        <title>Diverse lifestyles and strategies of plant pathogenesis encoded in the genomes of eighteen Dothideomycetes fungi.</title>
        <authorList>
            <person name="Ohm R.A."/>
            <person name="Feau N."/>
            <person name="Henrissat B."/>
            <person name="Schoch C.L."/>
            <person name="Horwitz B.A."/>
            <person name="Barry K.W."/>
            <person name="Condon B.J."/>
            <person name="Copeland A.C."/>
            <person name="Dhillon B."/>
            <person name="Glaser F."/>
            <person name="Hesse C.N."/>
            <person name="Kosti I."/>
            <person name="LaButti K."/>
            <person name="Lindquist E.A."/>
            <person name="Lucas S."/>
            <person name="Salamov A.A."/>
            <person name="Bradshaw R.E."/>
            <person name="Ciuffetti L."/>
            <person name="Hamelin R.C."/>
            <person name="Kema G.H.J."/>
            <person name="Lawrence C."/>
            <person name="Scott J.A."/>
            <person name="Spatafora J.W."/>
            <person name="Turgeon B.G."/>
            <person name="de Wit P.J.G.M."/>
            <person name="Zhong S."/>
            <person name="Goodwin S.B."/>
            <person name="Grigoriev I.V."/>
        </authorList>
    </citation>
    <scope>NUCLEOTIDE SEQUENCE [LARGE SCALE GENOMIC DNA]</scope>
    <source>
        <strain evidence="3">C4 / ATCC 48331 / race T</strain>
    </source>
</reference>
<feature type="non-terminal residue" evidence="2">
    <location>
        <position position="1"/>
    </location>
</feature>
<evidence type="ECO:0000313" key="3">
    <source>
        <dbReference type="Proteomes" id="UP000012338"/>
    </source>
</evidence>
<organism evidence="2 3">
    <name type="scientific">Cochliobolus heterostrophus (strain C4 / ATCC 48331 / race T)</name>
    <name type="common">Southern corn leaf blight fungus</name>
    <name type="synonym">Bipolaris maydis</name>
    <dbReference type="NCBI Taxonomy" id="665024"/>
    <lineage>
        <taxon>Eukaryota</taxon>
        <taxon>Fungi</taxon>
        <taxon>Dikarya</taxon>
        <taxon>Ascomycota</taxon>
        <taxon>Pezizomycotina</taxon>
        <taxon>Dothideomycetes</taxon>
        <taxon>Pleosporomycetidae</taxon>
        <taxon>Pleosporales</taxon>
        <taxon>Pleosporineae</taxon>
        <taxon>Pleosporaceae</taxon>
        <taxon>Bipolaris</taxon>
    </lineage>
</organism>
<dbReference type="EMBL" id="KB733449">
    <property type="protein sequence ID" value="ENI07477.1"/>
    <property type="molecule type" value="Genomic_DNA"/>
</dbReference>
<protein>
    <submittedName>
        <fullName evidence="2">Uncharacterized protein</fullName>
    </submittedName>
</protein>
<dbReference type="Proteomes" id="UP000012338">
    <property type="component" value="Unassembled WGS sequence"/>
</dbReference>
<keyword evidence="1" id="KW-0472">Membrane</keyword>
<keyword evidence="3" id="KW-1185">Reference proteome</keyword>
<reference evidence="3" key="2">
    <citation type="journal article" date="2013" name="PLoS Genet.">
        <title>Comparative genome structure, secondary metabolite, and effector coding capacity across Cochliobolus pathogens.</title>
        <authorList>
            <person name="Condon B.J."/>
            <person name="Leng Y."/>
            <person name="Wu D."/>
            <person name="Bushley K.E."/>
            <person name="Ohm R.A."/>
            <person name="Otillar R."/>
            <person name="Martin J."/>
            <person name="Schackwitz W."/>
            <person name="Grimwood J."/>
            <person name="MohdZainudin N."/>
            <person name="Xue C."/>
            <person name="Wang R."/>
            <person name="Manning V.A."/>
            <person name="Dhillon B."/>
            <person name="Tu Z.J."/>
            <person name="Steffenson B.J."/>
            <person name="Salamov A."/>
            <person name="Sun H."/>
            <person name="Lowry S."/>
            <person name="LaButti K."/>
            <person name="Han J."/>
            <person name="Copeland A."/>
            <person name="Lindquist E."/>
            <person name="Barry K."/>
            <person name="Schmutz J."/>
            <person name="Baker S.E."/>
            <person name="Ciuffetti L.M."/>
            <person name="Grigoriev I.V."/>
            <person name="Zhong S."/>
            <person name="Turgeon B.G."/>
        </authorList>
    </citation>
    <scope>NUCLEOTIDE SEQUENCE [LARGE SCALE GENOMIC DNA]</scope>
    <source>
        <strain evidence="3">C4 / ATCC 48331 / race T</strain>
    </source>
</reference>
<name>N4XQS4_COCH4</name>
<dbReference type="AlphaFoldDB" id="N4XQS4"/>
<proteinExistence type="predicted"/>
<feature type="transmembrane region" description="Helical" evidence="1">
    <location>
        <begin position="23"/>
        <end position="45"/>
    </location>
</feature>
<accession>N4XQS4</accession>
<dbReference type="HOGENOM" id="CLU_2711527_0_0_1"/>
<gene>
    <name evidence="2" type="ORF">COCC4DRAFT_132373</name>
</gene>
<evidence type="ECO:0000256" key="1">
    <source>
        <dbReference type="SAM" id="Phobius"/>
    </source>
</evidence>
<evidence type="ECO:0000313" key="2">
    <source>
        <dbReference type="EMBL" id="ENI07477.1"/>
    </source>
</evidence>
<keyword evidence="1" id="KW-0812">Transmembrane</keyword>
<keyword evidence="1" id="KW-1133">Transmembrane helix</keyword>